<dbReference type="Gene3D" id="3.40.50.12580">
    <property type="match status" value="1"/>
</dbReference>
<dbReference type="GO" id="GO:0047355">
    <property type="term" value="F:CDP-glycerol glycerophosphotransferase activity"/>
    <property type="evidence" value="ECO:0007669"/>
    <property type="project" value="InterPro"/>
</dbReference>
<sequence>MRKTQIEMEAEQSPVTILERLAFLVHTQELINHYAPVFDALARAGAAFDILTHREPITITPEQRAAWGCGVIKQRRIRNLGQKYRCLVTNHFIAQRNGRLLHSLAVENIRFMYAAGKSAHNLAPWNTIYDGILCFGPYHAGAFKARYGLPTYEMGFPRFDRYFTETPDMPALYDRFGCDPAKRTIVWLPTWLELSSVGLFNDEIAALCADYNVVVKVHPLMPQSEPDRIASLRALPLTRLIETAEDNIPLYQLADFMLFDYGGPAFGAIYAGKRFILLDVPQAAADTLTGPDSSDIGLRQVFRHVGASDRGIRGVLEDDATWAAHGAACADQSARYFAPHQGTAAQHAARALIDRSWLTKGTAP</sequence>
<dbReference type="Proteomes" id="UP000553766">
    <property type="component" value="Unassembled WGS sequence"/>
</dbReference>
<proteinExistence type="predicted"/>
<comment type="caution">
    <text evidence="1">The sequence shown here is derived from an EMBL/GenBank/DDBJ whole genome shotgun (WGS) entry which is preliminary data.</text>
</comment>
<keyword evidence="2" id="KW-1185">Reference proteome</keyword>
<accession>A0A840WM57</accession>
<dbReference type="EMBL" id="JACIJS010000004">
    <property type="protein sequence ID" value="MBB5515641.1"/>
    <property type="molecule type" value="Genomic_DNA"/>
</dbReference>
<dbReference type="SUPFAM" id="SSF53756">
    <property type="entry name" value="UDP-Glycosyltransferase/glycogen phosphorylase"/>
    <property type="match status" value="1"/>
</dbReference>
<dbReference type="GO" id="GO:0016020">
    <property type="term" value="C:membrane"/>
    <property type="evidence" value="ECO:0007669"/>
    <property type="project" value="InterPro"/>
</dbReference>
<dbReference type="InterPro" id="IPR007554">
    <property type="entry name" value="Glycerophosphate_synth"/>
</dbReference>
<dbReference type="AlphaFoldDB" id="A0A840WM57"/>
<protein>
    <recommendedName>
        <fullName evidence="3">CDP-Glycerol:Poly(Glycerophosphate) glycerophosphotransferase</fullName>
    </recommendedName>
</protein>
<dbReference type="Pfam" id="PF04464">
    <property type="entry name" value="Glyphos_transf"/>
    <property type="match status" value="1"/>
</dbReference>
<name>A0A840WM57_9RHOB</name>
<evidence type="ECO:0000313" key="2">
    <source>
        <dbReference type="Proteomes" id="UP000553766"/>
    </source>
</evidence>
<dbReference type="InterPro" id="IPR043148">
    <property type="entry name" value="TagF_C"/>
</dbReference>
<evidence type="ECO:0000313" key="1">
    <source>
        <dbReference type="EMBL" id="MBB5515641.1"/>
    </source>
</evidence>
<reference evidence="1 2" key="1">
    <citation type="submission" date="2020-08" db="EMBL/GenBank/DDBJ databases">
        <title>Genomic Encyclopedia of Type Strains, Phase IV (KMG-IV): sequencing the most valuable type-strain genomes for metagenomic binning, comparative biology and taxonomic classification.</title>
        <authorList>
            <person name="Goeker M."/>
        </authorList>
    </citation>
    <scope>NUCLEOTIDE SEQUENCE [LARGE SCALE GENOMIC DNA]</scope>
    <source>
        <strain evidence="1 2">DSM 103377</strain>
    </source>
</reference>
<evidence type="ECO:0008006" key="3">
    <source>
        <dbReference type="Google" id="ProtNLM"/>
    </source>
</evidence>
<gene>
    <name evidence="1" type="ORF">FHS89_001653</name>
</gene>
<organism evidence="1 2">
    <name type="scientific">Rubricella aquisinus</name>
    <dbReference type="NCBI Taxonomy" id="2028108"/>
    <lineage>
        <taxon>Bacteria</taxon>
        <taxon>Pseudomonadati</taxon>
        <taxon>Pseudomonadota</taxon>
        <taxon>Alphaproteobacteria</taxon>
        <taxon>Rhodobacterales</taxon>
        <taxon>Paracoccaceae</taxon>
        <taxon>Rubricella</taxon>
    </lineage>
</organism>
<dbReference type="RefSeq" id="WP_184010497.1">
    <property type="nucleotide sequence ID" value="NZ_JACIJS010000004.1"/>
</dbReference>